<feature type="domain" description="DNA topoisomerase type IA zn finger" evidence="2">
    <location>
        <begin position="136"/>
        <end position="168"/>
    </location>
</feature>
<evidence type="ECO:0000259" key="2">
    <source>
        <dbReference type="Pfam" id="PF01396"/>
    </source>
</evidence>
<feature type="region of interest" description="Disordered" evidence="1">
    <location>
        <begin position="174"/>
        <end position="285"/>
    </location>
</feature>
<dbReference type="PANTHER" id="PTHR42785:SF1">
    <property type="entry name" value="DNA TOPOISOMERASE"/>
    <property type="match status" value="1"/>
</dbReference>
<proteinExistence type="predicted"/>
<comment type="caution">
    <text evidence="3">The sequence shown here is derived from an EMBL/GenBank/DDBJ whole genome shotgun (WGS) entry which is preliminary data.</text>
</comment>
<feature type="compositionally biased region" description="Basic residues" evidence="1">
    <location>
        <begin position="209"/>
        <end position="219"/>
    </location>
</feature>
<name>A0A644WVR3_9ZZZZ</name>
<feature type="compositionally biased region" description="Basic residues" evidence="1">
    <location>
        <begin position="248"/>
        <end position="264"/>
    </location>
</feature>
<feature type="compositionally biased region" description="Basic and acidic residues" evidence="1">
    <location>
        <begin position="174"/>
        <end position="194"/>
    </location>
</feature>
<keyword evidence="3" id="KW-0413">Isomerase</keyword>
<evidence type="ECO:0000256" key="1">
    <source>
        <dbReference type="SAM" id="MobiDB-lite"/>
    </source>
</evidence>
<dbReference type="EC" id="5.6.2.2" evidence="3"/>
<dbReference type="AlphaFoldDB" id="A0A644WVR3"/>
<dbReference type="EMBL" id="VSSQ01001389">
    <property type="protein sequence ID" value="MPM07902.1"/>
    <property type="molecule type" value="Genomic_DNA"/>
</dbReference>
<dbReference type="GO" id="GO:0003917">
    <property type="term" value="F:DNA topoisomerase type I (single strand cut, ATP-independent) activity"/>
    <property type="evidence" value="ECO:0007669"/>
    <property type="project" value="InterPro"/>
</dbReference>
<dbReference type="Gene3D" id="3.30.65.10">
    <property type="entry name" value="Bacterial Topoisomerase I, domain 1"/>
    <property type="match status" value="1"/>
</dbReference>
<feature type="domain" description="DNA topoisomerase type IA zn finger" evidence="2">
    <location>
        <begin position="92"/>
        <end position="115"/>
    </location>
</feature>
<dbReference type="PANTHER" id="PTHR42785">
    <property type="entry name" value="DNA TOPOISOMERASE, TYPE IA, CORE"/>
    <property type="match status" value="1"/>
</dbReference>
<accession>A0A644WVR3</accession>
<dbReference type="SUPFAM" id="SSF57783">
    <property type="entry name" value="Zinc beta-ribbon"/>
    <property type="match status" value="1"/>
</dbReference>
<sequence length="285" mass="31117">MESRLDEVEAGKEQWKKVLADFYGDFASDLKQAETDLDGKRIKVPDEVSDEVCDVCGKNLVVKSGRFGRFLACPGFPECTFTKPLVVEMPGRCPKCGGRILKKTSKKGYTYYGCEFNSDKGEKHCDFMTWDVPLKEDCPVCGQTLFKKSGRGYKKPFCANPECSAFLPEEKRGGYHKKAEGAEGETDKKEEQAAPKKTASKKASEKRPSAKKPLKKKASPKTASEKKVSAAKLSEASVEKRASAEKKPVRKPAAKKTAGKKSPAKKASAGKTVSSKKAVGKTALE</sequence>
<gene>
    <name evidence="3" type="primary">topA_22</name>
    <name evidence="3" type="ORF">SDC9_54213</name>
</gene>
<evidence type="ECO:0000313" key="3">
    <source>
        <dbReference type="EMBL" id="MPM07902.1"/>
    </source>
</evidence>
<organism evidence="3">
    <name type="scientific">bioreactor metagenome</name>
    <dbReference type="NCBI Taxonomy" id="1076179"/>
    <lineage>
        <taxon>unclassified sequences</taxon>
        <taxon>metagenomes</taxon>
        <taxon>ecological metagenomes</taxon>
    </lineage>
</organism>
<dbReference type="GO" id="GO:0005694">
    <property type="term" value="C:chromosome"/>
    <property type="evidence" value="ECO:0007669"/>
    <property type="project" value="InterPro"/>
</dbReference>
<dbReference type="GO" id="GO:0003677">
    <property type="term" value="F:DNA binding"/>
    <property type="evidence" value="ECO:0007669"/>
    <property type="project" value="InterPro"/>
</dbReference>
<dbReference type="InterPro" id="IPR000380">
    <property type="entry name" value="Topo_IA"/>
</dbReference>
<dbReference type="Pfam" id="PF01396">
    <property type="entry name" value="Zn_ribbon_Top1"/>
    <property type="match status" value="3"/>
</dbReference>
<feature type="compositionally biased region" description="Basic and acidic residues" evidence="1">
    <location>
        <begin position="237"/>
        <end position="247"/>
    </location>
</feature>
<protein>
    <submittedName>
        <fullName evidence="3">DNA topoisomerase 1</fullName>
        <ecNumber evidence="3">5.6.2.2</ecNumber>
    </submittedName>
</protein>
<reference evidence="3" key="1">
    <citation type="submission" date="2019-08" db="EMBL/GenBank/DDBJ databases">
        <authorList>
            <person name="Kucharzyk K."/>
            <person name="Murdoch R.W."/>
            <person name="Higgins S."/>
            <person name="Loffler F."/>
        </authorList>
    </citation>
    <scope>NUCLEOTIDE SEQUENCE</scope>
</reference>
<feature type="domain" description="DNA topoisomerase type IA zn finger" evidence="2">
    <location>
        <begin position="51"/>
        <end position="85"/>
    </location>
</feature>
<dbReference type="GO" id="GO:0003918">
    <property type="term" value="F:DNA topoisomerase type II (double strand cut, ATP-hydrolyzing) activity"/>
    <property type="evidence" value="ECO:0007669"/>
    <property type="project" value="UniProtKB-EC"/>
</dbReference>
<dbReference type="InterPro" id="IPR013498">
    <property type="entry name" value="Topo_IA_Znf"/>
</dbReference>
<dbReference type="GO" id="GO:0006265">
    <property type="term" value="P:DNA topological change"/>
    <property type="evidence" value="ECO:0007669"/>
    <property type="project" value="InterPro"/>
</dbReference>